<keyword evidence="12 15" id="KW-0503">Monooxygenase</keyword>
<feature type="domain" description="GIY-YIG" evidence="16">
    <location>
        <begin position="10"/>
        <end position="45"/>
    </location>
</feature>
<evidence type="ECO:0000256" key="1">
    <source>
        <dbReference type="ARBA" id="ARBA00001971"/>
    </source>
</evidence>
<dbReference type="InterPro" id="IPR000305">
    <property type="entry name" value="GIY-YIG_endonuc"/>
</dbReference>
<dbReference type="Pfam" id="PF01541">
    <property type="entry name" value="GIY-YIG"/>
    <property type="match status" value="1"/>
</dbReference>
<dbReference type="GO" id="GO:0016705">
    <property type="term" value="F:oxidoreductase activity, acting on paired donors, with incorporation or reduction of molecular oxygen"/>
    <property type="evidence" value="ECO:0007669"/>
    <property type="project" value="InterPro"/>
</dbReference>
<keyword evidence="9" id="KW-0492">Microsome</keyword>
<evidence type="ECO:0000259" key="16">
    <source>
        <dbReference type="Pfam" id="PF01541"/>
    </source>
</evidence>
<dbReference type="InterPro" id="IPR002401">
    <property type="entry name" value="Cyt_P450_E_grp-I"/>
</dbReference>
<dbReference type="PRINTS" id="PR00463">
    <property type="entry name" value="EP450I"/>
</dbReference>
<evidence type="ECO:0000256" key="11">
    <source>
        <dbReference type="ARBA" id="ARBA00023004"/>
    </source>
</evidence>
<dbReference type="InterPro" id="IPR050196">
    <property type="entry name" value="Cytochrome_P450_Monoox"/>
</dbReference>
<dbReference type="GO" id="GO:0004497">
    <property type="term" value="F:monooxygenase activity"/>
    <property type="evidence" value="ECO:0007669"/>
    <property type="project" value="UniProtKB-KW"/>
</dbReference>
<evidence type="ECO:0000256" key="12">
    <source>
        <dbReference type="ARBA" id="ARBA00023033"/>
    </source>
</evidence>
<dbReference type="CDD" id="cd10442">
    <property type="entry name" value="GIY-YIG_PLEs"/>
    <property type="match status" value="1"/>
</dbReference>
<dbReference type="PRINTS" id="PR00385">
    <property type="entry name" value="P450"/>
</dbReference>
<keyword evidence="11 14" id="KW-0408">Iron</keyword>
<dbReference type="GO" id="GO:0005506">
    <property type="term" value="F:iron ion binding"/>
    <property type="evidence" value="ECO:0007669"/>
    <property type="project" value="InterPro"/>
</dbReference>
<name>A0A151J6B2_9HYME</name>
<evidence type="ECO:0000256" key="2">
    <source>
        <dbReference type="ARBA" id="ARBA00003690"/>
    </source>
</evidence>
<evidence type="ECO:0000256" key="13">
    <source>
        <dbReference type="ARBA" id="ARBA00023136"/>
    </source>
</evidence>
<comment type="subcellular location">
    <subcellularLocation>
        <location evidence="4">Endoplasmic reticulum membrane</location>
        <topology evidence="4">Peripheral membrane protein</topology>
    </subcellularLocation>
    <subcellularLocation>
        <location evidence="3">Microsome membrane</location>
        <topology evidence="3">Peripheral membrane protein</topology>
    </subcellularLocation>
</comment>
<evidence type="ECO:0000256" key="14">
    <source>
        <dbReference type="PIRSR" id="PIRSR602401-1"/>
    </source>
</evidence>
<dbReference type="InterPro" id="IPR017972">
    <property type="entry name" value="Cyt_P450_CS"/>
</dbReference>
<dbReference type="PROSITE" id="PS00086">
    <property type="entry name" value="CYTOCHROME_P450"/>
    <property type="match status" value="1"/>
</dbReference>
<dbReference type="EMBL" id="KQ979874">
    <property type="protein sequence ID" value="KYN18710.1"/>
    <property type="molecule type" value="Genomic_DNA"/>
</dbReference>
<dbReference type="Proteomes" id="UP000078492">
    <property type="component" value="Unassembled WGS sequence"/>
</dbReference>
<evidence type="ECO:0000256" key="7">
    <source>
        <dbReference type="ARBA" id="ARBA00022723"/>
    </source>
</evidence>
<keyword evidence="18" id="KW-1185">Reference proteome</keyword>
<dbReference type="AlphaFoldDB" id="A0A151J6B2"/>
<organism evidence="17 18">
    <name type="scientific">Trachymyrmex cornetzi</name>
    <dbReference type="NCBI Taxonomy" id="471704"/>
    <lineage>
        <taxon>Eukaryota</taxon>
        <taxon>Metazoa</taxon>
        <taxon>Ecdysozoa</taxon>
        <taxon>Arthropoda</taxon>
        <taxon>Hexapoda</taxon>
        <taxon>Insecta</taxon>
        <taxon>Pterygota</taxon>
        <taxon>Neoptera</taxon>
        <taxon>Endopterygota</taxon>
        <taxon>Hymenoptera</taxon>
        <taxon>Apocrita</taxon>
        <taxon>Aculeata</taxon>
        <taxon>Formicoidea</taxon>
        <taxon>Formicidae</taxon>
        <taxon>Myrmicinae</taxon>
        <taxon>Trachymyrmex</taxon>
    </lineage>
</organism>
<dbReference type="GO" id="GO:0005789">
    <property type="term" value="C:endoplasmic reticulum membrane"/>
    <property type="evidence" value="ECO:0007669"/>
    <property type="project" value="UniProtKB-SubCell"/>
</dbReference>
<feature type="binding site" description="axial binding residue" evidence="14">
    <location>
        <position position="183"/>
    </location>
    <ligand>
        <name>heme</name>
        <dbReference type="ChEBI" id="CHEBI:30413"/>
    </ligand>
    <ligandPart>
        <name>Fe</name>
        <dbReference type="ChEBI" id="CHEBI:18248"/>
    </ligandPart>
</feature>
<dbReference type="InterPro" id="IPR001128">
    <property type="entry name" value="Cyt_P450"/>
</dbReference>
<dbReference type="STRING" id="471704.A0A151J6B2"/>
<evidence type="ECO:0000256" key="4">
    <source>
        <dbReference type="ARBA" id="ARBA00004406"/>
    </source>
</evidence>
<keyword evidence="10 15" id="KW-0560">Oxidoreductase</keyword>
<protein>
    <submittedName>
        <fullName evidence="17">Cytochrome P450 4V3</fullName>
    </submittedName>
</protein>
<dbReference type="InterPro" id="IPR036396">
    <property type="entry name" value="Cyt_P450_sf"/>
</dbReference>
<dbReference type="PANTHER" id="PTHR24291">
    <property type="entry name" value="CYTOCHROME P450 FAMILY 4"/>
    <property type="match status" value="1"/>
</dbReference>
<dbReference type="GO" id="GO:0020037">
    <property type="term" value="F:heme binding"/>
    <property type="evidence" value="ECO:0007669"/>
    <property type="project" value="InterPro"/>
</dbReference>
<comment type="cofactor">
    <cofactor evidence="1 14">
        <name>heme</name>
        <dbReference type="ChEBI" id="CHEBI:30413"/>
    </cofactor>
</comment>
<gene>
    <name evidence="17" type="ORF">ALC57_08970</name>
</gene>
<comment type="similarity">
    <text evidence="5 15">Belongs to the cytochrome P450 family.</text>
</comment>
<evidence type="ECO:0000256" key="8">
    <source>
        <dbReference type="ARBA" id="ARBA00022824"/>
    </source>
</evidence>
<dbReference type="Pfam" id="PF00067">
    <property type="entry name" value="p450"/>
    <property type="match status" value="1"/>
</dbReference>
<proteinExistence type="inferred from homology"/>
<evidence type="ECO:0000256" key="3">
    <source>
        <dbReference type="ARBA" id="ARBA00004174"/>
    </source>
</evidence>
<dbReference type="SUPFAM" id="SSF48264">
    <property type="entry name" value="Cytochrome P450"/>
    <property type="match status" value="1"/>
</dbReference>
<evidence type="ECO:0000256" key="5">
    <source>
        <dbReference type="ARBA" id="ARBA00010617"/>
    </source>
</evidence>
<evidence type="ECO:0000256" key="15">
    <source>
        <dbReference type="RuleBase" id="RU000461"/>
    </source>
</evidence>
<dbReference type="SUPFAM" id="SSF82771">
    <property type="entry name" value="GIY-YIG endonuclease"/>
    <property type="match status" value="1"/>
</dbReference>
<comment type="function">
    <text evidence="2">May be involved in the metabolism of insect hormones and in the breakdown of synthetic insecticides.</text>
</comment>
<reference evidence="17 18" key="1">
    <citation type="submission" date="2015-09" db="EMBL/GenBank/DDBJ databases">
        <title>Trachymyrmex cornetzi WGS genome.</title>
        <authorList>
            <person name="Nygaard S."/>
            <person name="Hu H."/>
            <person name="Boomsma J."/>
            <person name="Zhang G."/>
        </authorList>
    </citation>
    <scope>NUCLEOTIDE SEQUENCE [LARGE SCALE GENOMIC DNA]</scope>
    <source>
        <strain evidence="17">Tcor2-1</strain>
        <tissue evidence="17">Whole body</tissue>
    </source>
</reference>
<keyword evidence="8" id="KW-0256">Endoplasmic reticulum</keyword>
<dbReference type="InterPro" id="IPR035901">
    <property type="entry name" value="GIY-YIG_endonuc_sf"/>
</dbReference>
<evidence type="ECO:0000256" key="6">
    <source>
        <dbReference type="ARBA" id="ARBA00022617"/>
    </source>
</evidence>
<evidence type="ECO:0000313" key="17">
    <source>
        <dbReference type="EMBL" id="KYN18710.1"/>
    </source>
</evidence>
<keyword evidence="7 14" id="KW-0479">Metal-binding</keyword>
<sequence>DKLNKNENNHLVYKIKCLNCENSYVGQTKRKLKTRINEHRADIRKLNNPSVISQHRIEHSHDMDWENEKAYKELLEIYGTETPKFAPVKYEDLQHMHYLDCIIKETLRLFPTVPMIGRKLTEDLKLGEFVLPKDADVIISFIRMHRNEKYWPNPLMFNPDRFLQKKTNCIPYYMPFSDGSRNCIGLKYAMMSMKVILATLIRTFVFKLNQSIEIDKIKLNSDISLSIDEPIKIRIEKRNL</sequence>
<feature type="non-terminal residue" evidence="17">
    <location>
        <position position="1"/>
    </location>
</feature>
<keyword evidence="13" id="KW-0472">Membrane</keyword>
<dbReference type="Gene3D" id="1.10.630.10">
    <property type="entry name" value="Cytochrome P450"/>
    <property type="match status" value="1"/>
</dbReference>
<evidence type="ECO:0000313" key="18">
    <source>
        <dbReference type="Proteomes" id="UP000078492"/>
    </source>
</evidence>
<accession>A0A151J6B2</accession>
<evidence type="ECO:0000256" key="10">
    <source>
        <dbReference type="ARBA" id="ARBA00023002"/>
    </source>
</evidence>
<dbReference type="PANTHER" id="PTHR24291:SF189">
    <property type="entry name" value="CYTOCHROME P450 4C3-RELATED"/>
    <property type="match status" value="1"/>
</dbReference>
<keyword evidence="6 14" id="KW-0349">Heme</keyword>
<evidence type="ECO:0000256" key="9">
    <source>
        <dbReference type="ARBA" id="ARBA00022848"/>
    </source>
</evidence>